<evidence type="ECO:0000313" key="2">
    <source>
        <dbReference type="Proteomes" id="UP000828251"/>
    </source>
</evidence>
<dbReference type="EMBL" id="JAIQCV010000003">
    <property type="protein sequence ID" value="KAH1115628.1"/>
    <property type="molecule type" value="Genomic_DNA"/>
</dbReference>
<comment type="caution">
    <text evidence="1">The sequence shown here is derived from an EMBL/GenBank/DDBJ whole genome shotgun (WGS) entry which is preliminary data.</text>
</comment>
<evidence type="ECO:0000313" key="1">
    <source>
        <dbReference type="EMBL" id="KAH1115628.1"/>
    </source>
</evidence>
<name>A0A9D3WAD7_9ROSI</name>
<proteinExistence type="predicted"/>
<reference evidence="1 2" key="1">
    <citation type="journal article" date="2021" name="Plant Biotechnol. J.">
        <title>Multi-omics assisted identification of the key and species-specific regulatory components of drought-tolerant mechanisms in Gossypium stocksii.</title>
        <authorList>
            <person name="Yu D."/>
            <person name="Ke L."/>
            <person name="Zhang D."/>
            <person name="Wu Y."/>
            <person name="Sun Y."/>
            <person name="Mei J."/>
            <person name="Sun J."/>
            <person name="Sun Y."/>
        </authorList>
    </citation>
    <scope>NUCLEOTIDE SEQUENCE [LARGE SCALE GENOMIC DNA]</scope>
    <source>
        <strain evidence="2">cv. E1</strain>
        <tissue evidence="1">Leaf</tissue>
    </source>
</reference>
<dbReference type="Proteomes" id="UP000828251">
    <property type="component" value="Unassembled WGS sequence"/>
</dbReference>
<gene>
    <name evidence="1" type="ORF">J1N35_009006</name>
</gene>
<organism evidence="1 2">
    <name type="scientific">Gossypium stocksii</name>
    <dbReference type="NCBI Taxonomy" id="47602"/>
    <lineage>
        <taxon>Eukaryota</taxon>
        <taxon>Viridiplantae</taxon>
        <taxon>Streptophyta</taxon>
        <taxon>Embryophyta</taxon>
        <taxon>Tracheophyta</taxon>
        <taxon>Spermatophyta</taxon>
        <taxon>Magnoliopsida</taxon>
        <taxon>eudicotyledons</taxon>
        <taxon>Gunneridae</taxon>
        <taxon>Pentapetalae</taxon>
        <taxon>rosids</taxon>
        <taxon>malvids</taxon>
        <taxon>Malvales</taxon>
        <taxon>Malvaceae</taxon>
        <taxon>Malvoideae</taxon>
        <taxon>Gossypium</taxon>
    </lineage>
</organism>
<keyword evidence="2" id="KW-1185">Reference proteome</keyword>
<sequence length="96" mass="10856">MIEDQVLMSSNRHQNLEENELGAFHAGWEPSMMDTKNGRLAKKKEAKELKSLAIDELIGSLQTSEINLEDVKRNKIKVGTAKVDDENLDGDRYGIR</sequence>
<accession>A0A9D3WAD7</accession>
<dbReference type="AlphaFoldDB" id="A0A9D3WAD7"/>
<protein>
    <submittedName>
        <fullName evidence="1">Uncharacterized protein</fullName>
    </submittedName>
</protein>